<dbReference type="Proteomes" id="UP000007879">
    <property type="component" value="Unassembled WGS sequence"/>
</dbReference>
<dbReference type="EnsemblMetazoa" id="XM_011405695.1">
    <property type="protein sequence ID" value="XP_011403997.1"/>
    <property type="gene ID" value="LOC105312790"/>
</dbReference>
<keyword evidence="3" id="KW-1185">Reference proteome</keyword>
<proteinExistence type="predicted"/>
<accession>A0AAN0IMM5</accession>
<name>A0AAN0IMM5_AMPQE</name>
<evidence type="ECO:0000313" key="2">
    <source>
        <dbReference type="EnsemblMetazoa" id="XP_011403997.1"/>
    </source>
</evidence>
<sequence length="532" mass="59742">MSLPQWLGKRSRREDSPSSSSDESLEQTSDGAESTSTSSSSSTKRYVKSWERTFRGSTMNLSHSHIEAIQKEAASTSCPSLPAMVRQRMELKKEAIISAMRNIYWIATEEVALLKYESLNELVQIRGCAALKELFVTKNAQYSSHQIAEEMLEAISSCIEESTDLSLQASPFIGVMVDECTDIATVSNPIVYAKTFKDGDVHTNFLKCMQMEEDKAITLEKVLGLSTDGARAMTGLREGLTGYMKRANPYIVPIHCIAYRLSLATSQASKQITCLQRYKRVLVSIYSYFSHSSVRLDRLREIQNVLDSPVLKYKQLYYVRWLSLHIAVSAVQRTLPALISFFDNEASQYEDPAARGLTKQLSTYQFITTTNLLCDVLDIITRLSKIFQGTNIAFSIIQLMVNSAIRALQTLQSSPGPHLASFLEEIGSEEGQVIYKQQTIEVNSTQKASFETVKSSFIDEIIKNLKTRFPQVELMTAIKILDPRNLPKKDDKIDSYGDSELDVLLQYYTNNNTNSEAESVVQHSTVPFDVTT</sequence>
<dbReference type="PANTHER" id="PTHR46880">
    <property type="entry name" value="RAS-ASSOCIATING DOMAIN-CONTAINING PROTEIN"/>
    <property type="match status" value="1"/>
</dbReference>
<dbReference type="RefSeq" id="XP_011403997.1">
    <property type="nucleotide sequence ID" value="XM_011405695.1"/>
</dbReference>
<dbReference type="PANTHER" id="PTHR46880:SF5">
    <property type="entry name" value="DUF4371 DOMAIN-CONTAINING PROTEIN"/>
    <property type="match status" value="1"/>
</dbReference>
<evidence type="ECO:0008006" key="4">
    <source>
        <dbReference type="Google" id="ProtNLM"/>
    </source>
</evidence>
<dbReference type="AlphaFoldDB" id="A0AAN0IMM5"/>
<protein>
    <recommendedName>
        <fullName evidence="4">DUF4371 domain-containing protein</fullName>
    </recommendedName>
</protein>
<reference evidence="3" key="1">
    <citation type="journal article" date="2010" name="Nature">
        <title>The Amphimedon queenslandica genome and the evolution of animal complexity.</title>
        <authorList>
            <person name="Srivastava M."/>
            <person name="Simakov O."/>
            <person name="Chapman J."/>
            <person name="Fahey B."/>
            <person name="Gauthier M.E."/>
            <person name="Mitros T."/>
            <person name="Richards G.S."/>
            <person name="Conaco C."/>
            <person name="Dacre M."/>
            <person name="Hellsten U."/>
            <person name="Larroux C."/>
            <person name="Putnam N.H."/>
            <person name="Stanke M."/>
            <person name="Adamska M."/>
            <person name="Darling A."/>
            <person name="Degnan S.M."/>
            <person name="Oakley T.H."/>
            <person name="Plachetzki D.C."/>
            <person name="Zhai Y."/>
            <person name="Adamski M."/>
            <person name="Calcino A."/>
            <person name="Cummins S.F."/>
            <person name="Goodstein D.M."/>
            <person name="Harris C."/>
            <person name="Jackson D.J."/>
            <person name="Leys S.P."/>
            <person name="Shu S."/>
            <person name="Woodcroft B.J."/>
            <person name="Vervoort M."/>
            <person name="Kosik K.S."/>
            <person name="Manning G."/>
            <person name="Degnan B.M."/>
            <person name="Rokhsar D.S."/>
        </authorList>
    </citation>
    <scope>NUCLEOTIDE SEQUENCE [LARGE SCALE GENOMIC DNA]</scope>
</reference>
<evidence type="ECO:0000313" key="3">
    <source>
        <dbReference type="Proteomes" id="UP000007879"/>
    </source>
</evidence>
<dbReference type="InterPro" id="IPR012337">
    <property type="entry name" value="RNaseH-like_sf"/>
</dbReference>
<organism evidence="2 3">
    <name type="scientific">Amphimedon queenslandica</name>
    <name type="common">Sponge</name>
    <dbReference type="NCBI Taxonomy" id="400682"/>
    <lineage>
        <taxon>Eukaryota</taxon>
        <taxon>Metazoa</taxon>
        <taxon>Porifera</taxon>
        <taxon>Demospongiae</taxon>
        <taxon>Heteroscleromorpha</taxon>
        <taxon>Haplosclerida</taxon>
        <taxon>Niphatidae</taxon>
        <taxon>Amphimedon</taxon>
    </lineage>
</organism>
<dbReference type="GeneID" id="105312790"/>
<dbReference type="SUPFAM" id="SSF53098">
    <property type="entry name" value="Ribonuclease H-like"/>
    <property type="match status" value="1"/>
</dbReference>
<evidence type="ECO:0000256" key="1">
    <source>
        <dbReference type="SAM" id="MobiDB-lite"/>
    </source>
</evidence>
<feature type="region of interest" description="Disordered" evidence="1">
    <location>
        <begin position="1"/>
        <end position="42"/>
    </location>
</feature>
<reference evidence="2" key="2">
    <citation type="submission" date="2024-06" db="UniProtKB">
        <authorList>
            <consortium name="EnsemblMetazoa"/>
        </authorList>
    </citation>
    <scope>IDENTIFICATION</scope>
</reference>
<dbReference type="KEGG" id="aqu:105312790"/>
<feature type="compositionally biased region" description="Low complexity" evidence="1">
    <location>
        <begin position="17"/>
        <end position="42"/>
    </location>
</feature>